<sequence length="128" mass="14388">MLNSFGGYPIGYAIGIVILPVSVGWIEKDPLTVNLLITTVYATVSFLRSYYLRRFFAKFGIEDNIAVLAIKAVKKFKIGSYFRLENITFLKKLDHLESSLGSEVCKMKARTILNKIECKEGSTQGRTV</sequence>
<evidence type="ECO:0000313" key="2">
    <source>
        <dbReference type="EMBL" id="CAE6485925.1"/>
    </source>
</evidence>
<accession>A0A812ETB9</accession>
<gene>
    <name evidence="2" type="ORF">NUZ5A_20072</name>
</gene>
<keyword evidence="1" id="KW-0472">Membrane</keyword>
<evidence type="ECO:0000313" key="3">
    <source>
        <dbReference type="Proteomes" id="UP000655759"/>
    </source>
</evidence>
<dbReference type="EMBL" id="CAJNAQ010000002">
    <property type="protein sequence ID" value="CAE6485925.1"/>
    <property type="molecule type" value="Genomic_DNA"/>
</dbReference>
<proteinExistence type="predicted"/>
<feature type="transmembrane region" description="Helical" evidence="1">
    <location>
        <begin position="7"/>
        <end position="26"/>
    </location>
</feature>
<feature type="transmembrane region" description="Helical" evidence="1">
    <location>
        <begin position="32"/>
        <end position="51"/>
    </location>
</feature>
<organism evidence="2 3">
    <name type="scientific">Candidatus Nitrosotenuis uzonensis</name>
    <dbReference type="NCBI Taxonomy" id="1407055"/>
    <lineage>
        <taxon>Archaea</taxon>
        <taxon>Nitrososphaerota</taxon>
        <taxon>Candidatus Nitrosotenuis</taxon>
    </lineage>
</organism>
<comment type="caution">
    <text evidence="2">The sequence shown here is derived from an EMBL/GenBank/DDBJ whole genome shotgun (WGS) entry which is preliminary data.</text>
</comment>
<dbReference type="InterPro" id="IPR055644">
    <property type="entry name" value="DUF7220"/>
</dbReference>
<reference evidence="2" key="1">
    <citation type="submission" date="2021-02" db="EMBL/GenBank/DDBJ databases">
        <authorList>
            <person name="Han P."/>
        </authorList>
    </citation>
    <scope>NUCLEOTIDE SEQUENCE</scope>
    <source>
        <strain evidence="2">Candidatus Nitrosotenuis uzonensis 5A</strain>
    </source>
</reference>
<dbReference type="Pfam" id="PF23858">
    <property type="entry name" value="DUF7220"/>
    <property type="match status" value="1"/>
</dbReference>
<keyword evidence="1" id="KW-1133">Transmembrane helix</keyword>
<protein>
    <submittedName>
        <fullName evidence="2">Uncharacterized protein</fullName>
    </submittedName>
</protein>
<dbReference type="AlphaFoldDB" id="A0A812ETB9"/>
<name>A0A812ETB9_9ARCH</name>
<dbReference type="Proteomes" id="UP000655759">
    <property type="component" value="Unassembled WGS sequence"/>
</dbReference>
<evidence type="ECO:0000256" key="1">
    <source>
        <dbReference type="SAM" id="Phobius"/>
    </source>
</evidence>
<keyword evidence="1" id="KW-0812">Transmembrane</keyword>